<reference evidence="2" key="1">
    <citation type="submission" date="2020-03" db="EMBL/GenBank/DDBJ databases">
        <authorList>
            <person name="Weist P."/>
        </authorList>
    </citation>
    <scope>NUCLEOTIDE SEQUENCE</scope>
</reference>
<dbReference type="EMBL" id="CADEAL010004024">
    <property type="protein sequence ID" value="CAB1449668.1"/>
    <property type="molecule type" value="Genomic_DNA"/>
</dbReference>
<gene>
    <name evidence="2" type="ORF">PLEPLA_LOCUS37353</name>
</gene>
<protein>
    <submittedName>
        <fullName evidence="2">Uncharacterized protein</fullName>
    </submittedName>
</protein>
<keyword evidence="3" id="KW-1185">Reference proteome</keyword>
<organism evidence="2 3">
    <name type="scientific">Pleuronectes platessa</name>
    <name type="common">European plaice</name>
    <dbReference type="NCBI Taxonomy" id="8262"/>
    <lineage>
        <taxon>Eukaryota</taxon>
        <taxon>Metazoa</taxon>
        <taxon>Chordata</taxon>
        <taxon>Craniata</taxon>
        <taxon>Vertebrata</taxon>
        <taxon>Euteleostomi</taxon>
        <taxon>Actinopterygii</taxon>
        <taxon>Neopterygii</taxon>
        <taxon>Teleostei</taxon>
        <taxon>Neoteleostei</taxon>
        <taxon>Acanthomorphata</taxon>
        <taxon>Carangaria</taxon>
        <taxon>Pleuronectiformes</taxon>
        <taxon>Pleuronectoidei</taxon>
        <taxon>Pleuronectidae</taxon>
        <taxon>Pleuronectes</taxon>
    </lineage>
</organism>
<feature type="region of interest" description="Disordered" evidence="1">
    <location>
        <begin position="33"/>
        <end position="116"/>
    </location>
</feature>
<name>A0A9N7YYZ7_PLEPL</name>
<feature type="compositionally biased region" description="Polar residues" evidence="1">
    <location>
        <begin position="104"/>
        <end position="116"/>
    </location>
</feature>
<dbReference type="AlphaFoldDB" id="A0A9N7YYZ7"/>
<sequence>MLGRSLTGGKALPSQTGACALFFLFQLRASSGGGSPRFPHRRVKRSGPAAQETLVPVEGCTHTSGGQGGRSDPDPRNVTQGRRRRRERDAHRQFHQRRRHRASQDTNTKSGRVLQRSSGRFKFLFPYLTLSESPPLGKFQP</sequence>
<dbReference type="Proteomes" id="UP001153269">
    <property type="component" value="Unassembled WGS sequence"/>
</dbReference>
<accession>A0A9N7YYZ7</accession>
<comment type="caution">
    <text evidence="2">The sequence shown here is derived from an EMBL/GenBank/DDBJ whole genome shotgun (WGS) entry which is preliminary data.</text>
</comment>
<evidence type="ECO:0000313" key="2">
    <source>
        <dbReference type="EMBL" id="CAB1449668.1"/>
    </source>
</evidence>
<evidence type="ECO:0000256" key="1">
    <source>
        <dbReference type="SAM" id="MobiDB-lite"/>
    </source>
</evidence>
<evidence type="ECO:0000313" key="3">
    <source>
        <dbReference type="Proteomes" id="UP001153269"/>
    </source>
</evidence>
<proteinExistence type="predicted"/>